<dbReference type="SUPFAM" id="SSF52540">
    <property type="entry name" value="P-loop containing nucleoside triphosphate hydrolases"/>
    <property type="match status" value="1"/>
</dbReference>
<evidence type="ECO:0008006" key="3">
    <source>
        <dbReference type="Google" id="ProtNLM"/>
    </source>
</evidence>
<organism evidence="1 2">
    <name type="scientific">Candidatus Lambdaproteobacteria bacterium RIFOXYD2_FULL_56_26</name>
    <dbReference type="NCBI Taxonomy" id="1817773"/>
    <lineage>
        <taxon>Bacteria</taxon>
        <taxon>Pseudomonadati</taxon>
        <taxon>Pseudomonadota</taxon>
        <taxon>Candidatus Lambdaproteobacteria</taxon>
    </lineage>
</organism>
<protein>
    <recommendedName>
        <fullName evidence="3">CobQ/CobB/MinD/ParA nucleotide binding domain-containing protein</fullName>
    </recommendedName>
</protein>
<dbReference type="Proteomes" id="UP000177583">
    <property type="component" value="Unassembled WGS sequence"/>
</dbReference>
<reference evidence="1 2" key="1">
    <citation type="journal article" date="2016" name="Nat. Commun.">
        <title>Thousands of microbial genomes shed light on interconnected biogeochemical processes in an aquifer system.</title>
        <authorList>
            <person name="Anantharaman K."/>
            <person name="Brown C.T."/>
            <person name="Hug L.A."/>
            <person name="Sharon I."/>
            <person name="Castelle C.J."/>
            <person name="Probst A.J."/>
            <person name="Thomas B.C."/>
            <person name="Singh A."/>
            <person name="Wilkins M.J."/>
            <person name="Karaoz U."/>
            <person name="Brodie E.L."/>
            <person name="Williams K.H."/>
            <person name="Hubbard S.S."/>
            <person name="Banfield J.F."/>
        </authorList>
    </citation>
    <scope>NUCLEOTIDE SEQUENCE [LARGE SCALE GENOMIC DNA]</scope>
</reference>
<accession>A0A1F6GXI7</accession>
<dbReference type="Gene3D" id="3.40.50.300">
    <property type="entry name" value="P-loop containing nucleotide triphosphate hydrolases"/>
    <property type="match status" value="2"/>
</dbReference>
<dbReference type="EMBL" id="MFNF01000019">
    <property type="protein sequence ID" value="OGH02772.1"/>
    <property type="molecule type" value="Genomic_DNA"/>
</dbReference>
<evidence type="ECO:0000313" key="2">
    <source>
        <dbReference type="Proteomes" id="UP000177583"/>
    </source>
</evidence>
<comment type="caution">
    <text evidence="1">The sequence shown here is derived from an EMBL/GenBank/DDBJ whole genome shotgun (WGS) entry which is preliminary data.</text>
</comment>
<dbReference type="AlphaFoldDB" id="A0A1F6GXI7"/>
<gene>
    <name evidence="1" type="ORF">A2557_02850</name>
</gene>
<dbReference type="CDD" id="cd02042">
    <property type="entry name" value="ParAB_family"/>
    <property type="match status" value="1"/>
</dbReference>
<dbReference type="InterPro" id="IPR027417">
    <property type="entry name" value="P-loop_NTPase"/>
</dbReference>
<name>A0A1F6GXI7_9PROT</name>
<proteinExistence type="predicted"/>
<evidence type="ECO:0000313" key="1">
    <source>
        <dbReference type="EMBL" id="OGH02772.1"/>
    </source>
</evidence>
<sequence>MSSRIAIYNFKGGVGKTRIALNLALSFPEFGLVTNESYNDIDQFLGPDAFIKVAPGAAFPKIEGQSCIFDLGGYVDPRVGGVLKSCDWVIVPTLCDLLDFRVTIRAIREMEPYNKRVVVVLNQAKKEDLPLFLETFGPLGLPLFTLRKSMALTDMLLERRSVAALAADGGLRRHSYGPVSGDFDRLFESLGLSPQETKEEAWKKAKAV</sequence>